<dbReference type="PROSITE" id="PS50977">
    <property type="entry name" value="HTH_TETR_2"/>
    <property type="match status" value="1"/>
</dbReference>
<proteinExistence type="predicted"/>
<evidence type="ECO:0000313" key="4">
    <source>
        <dbReference type="EMBL" id="MBO1516974.1"/>
    </source>
</evidence>
<dbReference type="SUPFAM" id="SSF46689">
    <property type="entry name" value="Homeodomain-like"/>
    <property type="match status" value="1"/>
</dbReference>
<reference evidence="4 5" key="1">
    <citation type="submission" date="2021-03" db="EMBL/GenBank/DDBJ databases">
        <authorList>
            <person name="Shang D.-D."/>
            <person name="Du Z.-J."/>
            <person name="Chen G.-J."/>
        </authorList>
    </citation>
    <scope>NUCLEOTIDE SEQUENCE [LARGE SCALE GENOMIC DNA]</scope>
    <source>
        <strain evidence="4 5">F2608</strain>
    </source>
</reference>
<dbReference type="Gene3D" id="1.10.357.10">
    <property type="entry name" value="Tetracycline Repressor, domain 2"/>
    <property type="match status" value="1"/>
</dbReference>
<dbReference type="InterPro" id="IPR009057">
    <property type="entry name" value="Homeodomain-like_sf"/>
</dbReference>
<gene>
    <name evidence="4" type="ORF">J3491_06460</name>
</gene>
<keyword evidence="1 2" id="KW-0238">DNA-binding</keyword>
<protein>
    <submittedName>
        <fullName evidence="4">TetR/AcrR family transcriptional regulator</fullName>
    </submittedName>
</protein>
<dbReference type="InterPro" id="IPR001647">
    <property type="entry name" value="HTH_TetR"/>
</dbReference>
<dbReference type="RefSeq" id="WP_207969576.1">
    <property type="nucleotide sequence ID" value="NZ_JAGBKN010000010.1"/>
</dbReference>
<accession>A0AAW4IUZ4</accession>
<dbReference type="Proteomes" id="UP000664161">
    <property type="component" value="Unassembled WGS sequence"/>
</dbReference>
<organism evidence="4 5">
    <name type="scientific">Psychrobacter halodurans</name>
    <dbReference type="NCBI Taxonomy" id="2818439"/>
    <lineage>
        <taxon>Bacteria</taxon>
        <taxon>Pseudomonadati</taxon>
        <taxon>Pseudomonadota</taxon>
        <taxon>Gammaproteobacteria</taxon>
        <taxon>Moraxellales</taxon>
        <taxon>Moraxellaceae</taxon>
        <taxon>Psychrobacter</taxon>
    </lineage>
</organism>
<dbReference type="PRINTS" id="PR00455">
    <property type="entry name" value="HTHTETR"/>
</dbReference>
<dbReference type="AlphaFoldDB" id="A0AAW4IUZ4"/>
<keyword evidence="5" id="KW-1185">Reference proteome</keyword>
<sequence>MTKEERRIQLLAMADQIVQESGTEALTLISLADYAGVSKPITYEHFGSREALLSALYQSYDQRVIEAIEQAVAEQPLSLEATVDSVVKSYLACVVHCGSQYEEIIAALQAYPGYRNLKADIRYYFSKAYWQILQPHLTGSFQENKGVLYAIHGTIDAISDAVMMEGLSYEAAESLLRKLILTVVRSL</sequence>
<evidence type="ECO:0000256" key="2">
    <source>
        <dbReference type="PROSITE-ProRule" id="PRU00335"/>
    </source>
</evidence>
<dbReference type="Pfam" id="PF00440">
    <property type="entry name" value="TetR_N"/>
    <property type="match status" value="1"/>
</dbReference>
<evidence type="ECO:0000313" key="5">
    <source>
        <dbReference type="Proteomes" id="UP000664161"/>
    </source>
</evidence>
<comment type="caution">
    <text evidence="4">The sequence shown here is derived from an EMBL/GenBank/DDBJ whole genome shotgun (WGS) entry which is preliminary data.</text>
</comment>
<feature type="domain" description="HTH tetR-type" evidence="3">
    <location>
        <begin position="4"/>
        <end position="64"/>
    </location>
</feature>
<name>A0AAW4IUZ4_9GAMM</name>
<evidence type="ECO:0000256" key="1">
    <source>
        <dbReference type="ARBA" id="ARBA00023125"/>
    </source>
</evidence>
<dbReference type="GO" id="GO:0003677">
    <property type="term" value="F:DNA binding"/>
    <property type="evidence" value="ECO:0007669"/>
    <property type="project" value="UniProtKB-UniRule"/>
</dbReference>
<dbReference type="EMBL" id="JAGBKN010000010">
    <property type="protein sequence ID" value="MBO1516974.1"/>
    <property type="molecule type" value="Genomic_DNA"/>
</dbReference>
<evidence type="ECO:0000259" key="3">
    <source>
        <dbReference type="PROSITE" id="PS50977"/>
    </source>
</evidence>
<feature type="DNA-binding region" description="H-T-H motif" evidence="2">
    <location>
        <begin position="27"/>
        <end position="46"/>
    </location>
</feature>